<evidence type="ECO:0000313" key="2">
    <source>
        <dbReference type="EMBL" id="MFC4301891.1"/>
    </source>
</evidence>
<protein>
    <recommendedName>
        <fullName evidence="4">DUF304 domain-containing protein</fullName>
    </recommendedName>
</protein>
<keyword evidence="3" id="KW-1185">Reference proteome</keyword>
<keyword evidence="1" id="KW-0812">Transmembrane</keyword>
<evidence type="ECO:0000256" key="1">
    <source>
        <dbReference type="SAM" id="Phobius"/>
    </source>
</evidence>
<organism evidence="2 3">
    <name type="scientific">Cohnella boryungensis</name>
    <dbReference type="NCBI Taxonomy" id="768479"/>
    <lineage>
        <taxon>Bacteria</taxon>
        <taxon>Bacillati</taxon>
        <taxon>Bacillota</taxon>
        <taxon>Bacilli</taxon>
        <taxon>Bacillales</taxon>
        <taxon>Paenibacillaceae</taxon>
        <taxon>Cohnella</taxon>
    </lineage>
</organism>
<dbReference type="Proteomes" id="UP001595755">
    <property type="component" value="Unassembled WGS sequence"/>
</dbReference>
<reference evidence="3" key="1">
    <citation type="journal article" date="2019" name="Int. J. Syst. Evol. Microbiol.">
        <title>The Global Catalogue of Microorganisms (GCM) 10K type strain sequencing project: providing services to taxonomists for standard genome sequencing and annotation.</title>
        <authorList>
            <consortium name="The Broad Institute Genomics Platform"/>
            <consortium name="The Broad Institute Genome Sequencing Center for Infectious Disease"/>
            <person name="Wu L."/>
            <person name="Ma J."/>
        </authorList>
    </citation>
    <scope>NUCLEOTIDE SEQUENCE [LARGE SCALE GENOMIC DNA]</scope>
    <source>
        <strain evidence="3">CGMCC 4.1641</strain>
    </source>
</reference>
<evidence type="ECO:0000313" key="3">
    <source>
        <dbReference type="Proteomes" id="UP001595755"/>
    </source>
</evidence>
<dbReference type="EMBL" id="JBHSED010000001">
    <property type="protein sequence ID" value="MFC4301891.1"/>
    <property type="molecule type" value="Genomic_DNA"/>
</dbReference>
<comment type="caution">
    <text evidence="2">The sequence shown here is derived from an EMBL/GenBank/DDBJ whole genome shotgun (WGS) entry which is preliminary data.</text>
</comment>
<keyword evidence="1" id="KW-1133">Transmembrane helix</keyword>
<keyword evidence="1" id="KW-0472">Membrane</keyword>
<proteinExistence type="predicted"/>
<name>A0ABV8S2X5_9BACL</name>
<accession>A0ABV8S2X5</accession>
<evidence type="ECO:0008006" key="4">
    <source>
        <dbReference type="Google" id="ProtNLM"/>
    </source>
</evidence>
<sequence length="183" mass="20827">MKNLLFKSVMKSMLGLIFEPGKRNGRGELILRRTAGTWIFPLFGFLLAAVVFFLVNDPSIMTAEETRQAKQIMTGIMCFMGAMSVIMGVSTTIAAHDKVTTYRLFIRRSIRFEEIEEVSYIKPFAGCVVLRGARTSVRIPMDTRGFLEFYKQLKEHGLQAEAVERELKNRANTLESVGHRVVW</sequence>
<gene>
    <name evidence="2" type="ORF">ACFO1S_00390</name>
</gene>
<dbReference type="RefSeq" id="WP_204604638.1">
    <property type="nucleotide sequence ID" value="NZ_JBHSED010000001.1"/>
</dbReference>
<feature type="transmembrane region" description="Helical" evidence="1">
    <location>
        <begin position="35"/>
        <end position="55"/>
    </location>
</feature>
<feature type="transmembrane region" description="Helical" evidence="1">
    <location>
        <begin position="76"/>
        <end position="95"/>
    </location>
</feature>